<dbReference type="EMBL" id="JAXUIC010000011">
    <property type="protein sequence ID" value="KAK4562427.1"/>
    <property type="molecule type" value="Genomic_DNA"/>
</dbReference>
<evidence type="ECO:0000256" key="4">
    <source>
        <dbReference type="ARBA" id="ARBA00023242"/>
    </source>
</evidence>
<evidence type="ECO:0000256" key="1">
    <source>
        <dbReference type="ARBA" id="ARBA00004123"/>
    </source>
</evidence>
<keyword evidence="2" id="KW-0805">Transcription regulation</keyword>
<dbReference type="AlphaFoldDB" id="A0AAN7I1P8"/>
<keyword evidence="4" id="KW-0539">Nucleus</keyword>
<dbReference type="GO" id="GO:0005634">
    <property type="term" value="C:nucleus"/>
    <property type="evidence" value="ECO:0007669"/>
    <property type="project" value="UniProtKB-SubCell"/>
</dbReference>
<evidence type="ECO:0000313" key="6">
    <source>
        <dbReference type="EMBL" id="KAK4562427.1"/>
    </source>
</evidence>
<dbReference type="PANTHER" id="PTHR31636">
    <property type="entry name" value="OSJNBA0084A10.13 PROTEIN-RELATED"/>
    <property type="match status" value="1"/>
</dbReference>
<dbReference type="Proteomes" id="UP001324115">
    <property type="component" value="Unassembled WGS sequence"/>
</dbReference>
<gene>
    <name evidence="6" type="ORF">RGQ29_005065</name>
</gene>
<evidence type="ECO:0000313" key="7">
    <source>
        <dbReference type="Proteomes" id="UP001324115"/>
    </source>
</evidence>
<reference evidence="6 7" key="1">
    <citation type="journal article" date="2023" name="G3 (Bethesda)">
        <title>A haplotype-resolved chromosome-scale genome for Quercus rubra L. provides insights into the genetics of adaptive traits for red oak species.</title>
        <authorList>
            <person name="Kapoor B."/>
            <person name="Jenkins J."/>
            <person name="Schmutz J."/>
            <person name="Zhebentyayeva T."/>
            <person name="Kuelheim C."/>
            <person name="Coggeshall M."/>
            <person name="Heim C."/>
            <person name="Lasky J.R."/>
            <person name="Leites L."/>
            <person name="Islam-Faridi N."/>
            <person name="Romero-Severson J."/>
            <person name="DeLeo V.L."/>
            <person name="Lucas S.M."/>
            <person name="Lazic D."/>
            <person name="Gailing O."/>
            <person name="Carlson J."/>
            <person name="Staton M."/>
        </authorList>
    </citation>
    <scope>NUCLEOTIDE SEQUENCE [LARGE SCALE GENOMIC DNA]</scope>
    <source>
        <strain evidence="6">Pseudo-F2</strain>
    </source>
</reference>
<evidence type="ECO:0008006" key="8">
    <source>
        <dbReference type="Google" id="ProtNLM"/>
    </source>
</evidence>
<dbReference type="InterPro" id="IPR005202">
    <property type="entry name" value="TF_GRAS"/>
</dbReference>
<dbReference type="PROSITE" id="PS50985">
    <property type="entry name" value="GRAS"/>
    <property type="match status" value="1"/>
</dbReference>
<evidence type="ECO:0000256" key="3">
    <source>
        <dbReference type="ARBA" id="ARBA00023163"/>
    </source>
</evidence>
<accession>A0AAN7I1P8</accession>
<protein>
    <recommendedName>
        <fullName evidence="8">DELLA protein</fullName>
    </recommendedName>
</protein>
<evidence type="ECO:0000256" key="5">
    <source>
        <dbReference type="PROSITE-ProRule" id="PRU01191"/>
    </source>
</evidence>
<evidence type="ECO:0000256" key="2">
    <source>
        <dbReference type="ARBA" id="ARBA00023015"/>
    </source>
</evidence>
<comment type="caution">
    <text evidence="5">Lacks conserved residue(s) required for the propagation of feature annotation.</text>
</comment>
<organism evidence="6 7">
    <name type="scientific">Quercus rubra</name>
    <name type="common">Northern red oak</name>
    <name type="synonym">Quercus borealis</name>
    <dbReference type="NCBI Taxonomy" id="3512"/>
    <lineage>
        <taxon>Eukaryota</taxon>
        <taxon>Viridiplantae</taxon>
        <taxon>Streptophyta</taxon>
        <taxon>Embryophyta</taxon>
        <taxon>Tracheophyta</taxon>
        <taxon>Spermatophyta</taxon>
        <taxon>Magnoliopsida</taxon>
        <taxon>eudicotyledons</taxon>
        <taxon>Gunneridae</taxon>
        <taxon>Pentapetalae</taxon>
        <taxon>rosids</taxon>
        <taxon>fabids</taxon>
        <taxon>Fagales</taxon>
        <taxon>Fagaceae</taxon>
        <taxon>Quercus</taxon>
    </lineage>
</organism>
<comment type="caution">
    <text evidence="6">The sequence shown here is derived from an EMBL/GenBank/DDBJ whole genome shotgun (WGS) entry which is preliminary data.</text>
</comment>
<comment type="similarity">
    <text evidence="5">Belongs to the GRAS family.</text>
</comment>
<sequence length="51" mass="5970">MHFYETCPYLKFAHFTANQAILEAFDGKKRFHVIDFSMNQGMQWPSLSDLG</sequence>
<dbReference type="Pfam" id="PF03514">
    <property type="entry name" value="GRAS"/>
    <property type="match status" value="1"/>
</dbReference>
<comment type="subcellular location">
    <subcellularLocation>
        <location evidence="1">Nucleus</location>
    </subcellularLocation>
</comment>
<feature type="short sequence motif" description="VHIID" evidence="5">
    <location>
        <begin position="31"/>
        <end position="35"/>
    </location>
</feature>
<keyword evidence="7" id="KW-1185">Reference proteome</keyword>
<proteinExistence type="inferred from homology"/>
<name>A0AAN7I1P8_QUERU</name>
<keyword evidence="3" id="KW-0804">Transcription</keyword>